<dbReference type="AlphaFoldDB" id="A0AB72ZCJ4"/>
<feature type="transmembrane region" description="Helical" evidence="1">
    <location>
        <begin position="212"/>
        <end position="236"/>
    </location>
</feature>
<proteinExistence type="predicted"/>
<feature type="transmembrane region" description="Helical" evidence="1">
    <location>
        <begin position="189"/>
        <end position="207"/>
    </location>
</feature>
<keyword evidence="1" id="KW-0812">Transmembrane</keyword>
<protein>
    <submittedName>
        <fullName evidence="2">Uncharacterized protein</fullName>
    </submittedName>
</protein>
<feature type="transmembrane region" description="Helical" evidence="1">
    <location>
        <begin position="48"/>
        <end position="66"/>
    </location>
</feature>
<feature type="transmembrane region" description="Helical" evidence="1">
    <location>
        <begin position="73"/>
        <end position="95"/>
    </location>
</feature>
<keyword evidence="3" id="KW-1185">Reference proteome</keyword>
<accession>A0AB72ZCJ4</accession>
<feature type="transmembrane region" description="Helical" evidence="1">
    <location>
        <begin position="12"/>
        <end position="36"/>
    </location>
</feature>
<feature type="transmembrane region" description="Helical" evidence="1">
    <location>
        <begin position="107"/>
        <end position="127"/>
    </location>
</feature>
<name>A0AB72ZCJ4_LISIO</name>
<evidence type="ECO:0000313" key="2">
    <source>
        <dbReference type="EMBL" id="EHN62607.1"/>
    </source>
</evidence>
<evidence type="ECO:0000256" key="1">
    <source>
        <dbReference type="SAM" id="Phobius"/>
    </source>
</evidence>
<evidence type="ECO:0000313" key="3">
    <source>
        <dbReference type="Proteomes" id="UP000003597"/>
    </source>
</evidence>
<dbReference type="Proteomes" id="UP000003597">
    <property type="component" value="Unassembled WGS sequence"/>
</dbReference>
<reference evidence="2 3" key="1">
    <citation type="submission" date="2011-08" db="EMBL/GenBank/DDBJ databases">
        <authorList>
            <person name="Weinstock G."/>
            <person name="Sodergren E."/>
            <person name="Clifton S."/>
            <person name="Fulton L."/>
            <person name="Fulton B."/>
            <person name="Courtney L."/>
            <person name="Fronick C."/>
            <person name="Harrison M."/>
            <person name="Strong C."/>
            <person name="Farmer C."/>
            <person name="Delahaunty K."/>
            <person name="Markovic C."/>
            <person name="Hall O."/>
            <person name="Minx P."/>
            <person name="Tomlinson C."/>
            <person name="Mitreva M."/>
            <person name="Hou S."/>
            <person name="Chen J."/>
            <person name="Wollam A."/>
            <person name="Pepin K.H."/>
            <person name="Johnson M."/>
            <person name="Bhonagiri V."/>
            <person name="Zhang X."/>
            <person name="Suruliraj S."/>
            <person name="Warren W."/>
            <person name="Chinwalla A."/>
            <person name="Mardis E.R."/>
            <person name="Wilson R.K."/>
        </authorList>
    </citation>
    <scope>NUCLEOTIDE SEQUENCE [LARGE SCALE GENOMIC DNA]</scope>
    <source>
        <strain evidence="2 3">ATCC 33091</strain>
    </source>
</reference>
<gene>
    <name evidence="2" type="ORF">HMPREF0557_00577</name>
</gene>
<sequence>MGKLPEKLRGICGSLLIALGVTQLYSFVSAVVGYFSAEKDSFTFVWNYWMLLIFGLALFIVGFGLIKREKLRLVSIILISCFALFQAFSVYYYQLRIFAKLEYAQPFEWSGTLLVISSILVLIALLIGPKFSLKEGSEDQSWKNKWRYAAGFFAIIGAVTAIFAAVTIFKQLHSDSIKEGYLFTTSLDAYFACFVAVIFLVIAVLAWRKVSLLLIGILMGAAFILLTNYLSVTNWIDFAKENLSITFGSNERQVFGMQFLMGASAFLSSIFAYIAKKSSK</sequence>
<feature type="transmembrane region" description="Helical" evidence="1">
    <location>
        <begin position="148"/>
        <end position="169"/>
    </location>
</feature>
<keyword evidence="1" id="KW-0472">Membrane</keyword>
<feature type="transmembrane region" description="Helical" evidence="1">
    <location>
        <begin position="256"/>
        <end position="275"/>
    </location>
</feature>
<dbReference type="EMBL" id="AGCN01000013">
    <property type="protein sequence ID" value="EHN62607.1"/>
    <property type="molecule type" value="Genomic_DNA"/>
</dbReference>
<comment type="caution">
    <text evidence="2">The sequence shown here is derived from an EMBL/GenBank/DDBJ whole genome shotgun (WGS) entry which is preliminary data.</text>
</comment>
<keyword evidence="1" id="KW-1133">Transmembrane helix</keyword>
<organism evidence="2 3">
    <name type="scientific">Listeria innocua ATCC 33091</name>
    <dbReference type="NCBI Taxonomy" id="1002366"/>
    <lineage>
        <taxon>Bacteria</taxon>
        <taxon>Bacillati</taxon>
        <taxon>Bacillota</taxon>
        <taxon>Bacilli</taxon>
        <taxon>Bacillales</taxon>
        <taxon>Listeriaceae</taxon>
        <taxon>Listeria</taxon>
    </lineage>
</organism>